<dbReference type="GO" id="GO:0016788">
    <property type="term" value="F:hydrolase activity, acting on ester bonds"/>
    <property type="evidence" value="ECO:0007669"/>
    <property type="project" value="InterPro"/>
</dbReference>
<accession>A0A1V1NUX8</accession>
<comment type="caution">
    <text evidence="1">The sequence shown here is derived from an EMBL/GenBank/DDBJ whole genome shotgun (WGS) entry which is preliminary data.</text>
</comment>
<dbReference type="AlphaFoldDB" id="A0A1V1NUX8"/>
<reference evidence="2" key="1">
    <citation type="submission" date="2012-11" db="EMBL/GenBank/DDBJ databases">
        <authorList>
            <person name="Lucero-Rivera Y.E."/>
            <person name="Tovar-Ramirez D."/>
        </authorList>
    </citation>
    <scope>NUCLEOTIDE SEQUENCE [LARGE SCALE GENOMIC DNA]</scope>
    <source>
        <strain evidence="2">Araruama</strain>
    </source>
</reference>
<proteinExistence type="predicted"/>
<dbReference type="EMBL" id="ATBP01002022">
    <property type="protein sequence ID" value="ETR66380.1"/>
    <property type="molecule type" value="Genomic_DNA"/>
</dbReference>
<organism evidence="1 2">
    <name type="scientific">Candidatus Magnetoglobus multicellularis str. Araruama</name>
    <dbReference type="NCBI Taxonomy" id="890399"/>
    <lineage>
        <taxon>Bacteria</taxon>
        <taxon>Pseudomonadati</taxon>
        <taxon>Thermodesulfobacteriota</taxon>
        <taxon>Desulfobacteria</taxon>
        <taxon>Desulfobacterales</taxon>
        <taxon>Desulfobacteraceae</taxon>
        <taxon>Candidatus Magnetoglobus</taxon>
    </lineage>
</organism>
<dbReference type="Proteomes" id="UP000189670">
    <property type="component" value="Unassembled WGS sequence"/>
</dbReference>
<gene>
    <name evidence="1" type="ORF">OMM_05679</name>
</gene>
<evidence type="ECO:0000313" key="2">
    <source>
        <dbReference type="Proteomes" id="UP000189670"/>
    </source>
</evidence>
<dbReference type="InterPro" id="IPR001087">
    <property type="entry name" value="GDSL"/>
</dbReference>
<dbReference type="SUPFAM" id="SSF52266">
    <property type="entry name" value="SGNH hydrolase"/>
    <property type="match status" value="1"/>
</dbReference>
<dbReference type="Pfam" id="PF00657">
    <property type="entry name" value="Lipase_GDSL"/>
    <property type="match status" value="1"/>
</dbReference>
<protein>
    <recommendedName>
        <fullName evidence="3">SGNH hydrolase-type esterase domain-containing protein</fullName>
    </recommendedName>
</protein>
<evidence type="ECO:0000313" key="1">
    <source>
        <dbReference type="EMBL" id="ETR66380.1"/>
    </source>
</evidence>
<sequence>MFGYTPKNELNVLKDIGLKFKPDQIILQLYMNDFYKKSSSEPENKTETITNKFIALKNMIVNQSALFRRIRQLIQIISYNLFHDLRRIHFPDTLNDSEPQSICNLFKQFQNEDIESFQYIQEMNDIAKRNKISFKIIFTPNEVQLFTNRFDNINKRISLFCKQNEIPLFDMLQPFRLSTKKEYIFNDGLHLSPFGHQLVCEYFNQHVIDDRN</sequence>
<evidence type="ECO:0008006" key="3">
    <source>
        <dbReference type="Google" id="ProtNLM"/>
    </source>
</evidence>
<name>A0A1V1NUX8_9BACT</name>
<dbReference type="Gene3D" id="3.40.50.1110">
    <property type="entry name" value="SGNH hydrolase"/>
    <property type="match status" value="1"/>
</dbReference>
<dbReference type="InterPro" id="IPR036514">
    <property type="entry name" value="SGNH_hydro_sf"/>
</dbReference>